<dbReference type="EMBL" id="JABWDY010026873">
    <property type="protein sequence ID" value="KAF5188380.1"/>
    <property type="molecule type" value="Genomic_DNA"/>
</dbReference>
<keyword evidence="3" id="KW-1185">Reference proteome</keyword>
<comment type="caution">
    <text evidence="1">The sequence shown here is derived from an EMBL/GenBank/DDBJ whole genome shotgun (WGS) entry which is preliminary data.</text>
</comment>
<sequence length="74" mass="8654">MEGLRVRFIKTRVNEEDFVLKEERRWGKEEWWVVGCLSASCNKEKSWEAACKIPLTMITCVNLANDISSICRVF</sequence>
<dbReference type="AlphaFoldDB" id="A0A7J6VW35"/>
<organism evidence="1 3">
    <name type="scientific">Thalictrum thalictroides</name>
    <name type="common">Rue-anemone</name>
    <name type="synonym">Anemone thalictroides</name>
    <dbReference type="NCBI Taxonomy" id="46969"/>
    <lineage>
        <taxon>Eukaryota</taxon>
        <taxon>Viridiplantae</taxon>
        <taxon>Streptophyta</taxon>
        <taxon>Embryophyta</taxon>
        <taxon>Tracheophyta</taxon>
        <taxon>Spermatophyta</taxon>
        <taxon>Magnoliopsida</taxon>
        <taxon>Ranunculales</taxon>
        <taxon>Ranunculaceae</taxon>
        <taxon>Thalictroideae</taxon>
        <taxon>Thalictrum</taxon>
    </lineage>
</organism>
<proteinExistence type="predicted"/>
<gene>
    <name evidence="2" type="ORF">FRX31_004535</name>
    <name evidence="1" type="ORF">FRX31_022033</name>
</gene>
<dbReference type="EMBL" id="JABWDY010003520">
    <property type="protein sequence ID" value="KAF5205876.1"/>
    <property type="molecule type" value="Genomic_DNA"/>
</dbReference>
<accession>A0A7J6VW35</accession>
<evidence type="ECO:0000313" key="2">
    <source>
        <dbReference type="EMBL" id="KAF5205876.1"/>
    </source>
</evidence>
<protein>
    <submittedName>
        <fullName evidence="1">Uncharacterized protein</fullName>
    </submittedName>
</protein>
<name>A0A7J6VW35_THATH</name>
<evidence type="ECO:0000313" key="1">
    <source>
        <dbReference type="EMBL" id="KAF5188380.1"/>
    </source>
</evidence>
<reference evidence="1 3" key="1">
    <citation type="submission" date="2020-06" db="EMBL/GenBank/DDBJ databases">
        <title>Transcriptomic and genomic resources for Thalictrum thalictroides and T. hernandezii: Facilitating candidate gene discovery in an emerging model plant lineage.</title>
        <authorList>
            <person name="Arias T."/>
            <person name="Riano-Pachon D.M."/>
            <person name="Di Stilio V.S."/>
        </authorList>
    </citation>
    <scope>NUCLEOTIDE SEQUENCE [LARGE SCALE GENOMIC DNA]</scope>
    <source>
        <strain evidence="3">cv. WT478/WT964</strain>
        <strain evidence="1">WT478/WT964</strain>
        <tissue evidence="1">Leaves</tissue>
    </source>
</reference>
<dbReference type="Proteomes" id="UP000554482">
    <property type="component" value="Unassembled WGS sequence"/>
</dbReference>
<evidence type="ECO:0000313" key="3">
    <source>
        <dbReference type="Proteomes" id="UP000554482"/>
    </source>
</evidence>